<evidence type="ECO:0000259" key="2">
    <source>
        <dbReference type="PROSITE" id="PS50053"/>
    </source>
</evidence>
<dbReference type="Gene3D" id="1.20.225.20">
    <property type="entry name" value="Ub domain-containing protein, DC-UbP/UBTD2, N-terminal domain"/>
    <property type="match status" value="1"/>
</dbReference>
<feature type="domain" description="Ubiquitin-like" evidence="2">
    <location>
        <begin position="215"/>
        <end position="293"/>
    </location>
</feature>
<dbReference type="EMBL" id="ML977502">
    <property type="protein sequence ID" value="KAF2131542.1"/>
    <property type="molecule type" value="Genomic_DNA"/>
</dbReference>
<organism evidence="3 4">
    <name type="scientific">Dothidotthia symphoricarpi CBS 119687</name>
    <dbReference type="NCBI Taxonomy" id="1392245"/>
    <lineage>
        <taxon>Eukaryota</taxon>
        <taxon>Fungi</taxon>
        <taxon>Dikarya</taxon>
        <taxon>Ascomycota</taxon>
        <taxon>Pezizomycotina</taxon>
        <taxon>Dothideomycetes</taxon>
        <taxon>Pleosporomycetidae</taxon>
        <taxon>Pleosporales</taxon>
        <taxon>Dothidotthiaceae</taxon>
        <taxon>Dothidotthia</taxon>
    </lineage>
</organism>
<proteinExistence type="predicted"/>
<dbReference type="InterPro" id="IPR038169">
    <property type="entry name" value="DC-UbP/UBTD2_N_sf"/>
</dbReference>
<dbReference type="RefSeq" id="XP_033525929.1">
    <property type="nucleotide sequence ID" value="XM_033667764.1"/>
</dbReference>
<dbReference type="Pfam" id="PF16455">
    <property type="entry name" value="UBD"/>
    <property type="match status" value="1"/>
</dbReference>
<dbReference type="Proteomes" id="UP000799771">
    <property type="component" value="Unassembled WGS sequence"/>
</dbReference>
<evidence type="ECO:0000256" key="1">
    <source>
        <dbReference type="SAM" id="MobiDB-lite"/>
    </source>
</evidence>
<dbReference type="GeneID" id="54408196"/>
<feature type="compositionally biased region" description="Basic and acidic residues" evidence="1">
    <location>
        <begin position="48"/>
        <end position="57"/>
    </location>
</feature>
<evidence type="ECO:0000313" key="4">
    <source>
        <dbReference type="Proteomes" id="UP000799771"/>
    </source>
</evidence>
<feature type="compositionally biased region" description="Polar residues" evidence="1">
    <location>
        <begin position="66"/>
        <end position="95"/>
    </location>
</feature>
<evidence type="ECO:0000313" key="3">
    <source>
        <dbReference type="EMBL" id="KAF2131542.1"/>
    </source>
</evidence>
<reference evidence="3" key="1">
    <citation type="journal article" date="2020" name="Stud. Mycol.">
        <title>101 Dothideomycetes genomes: a test case for predicting lifestyles and emergence of pathogens.</title>
        <authorList>
            <person name="Haridas S."/>
            <person name="Albert R."/>
            <person name="Binder M."/>
            <person name="Bloem J."/>
            <person name="Labutti K."/>
            <person name="Salamov A."/>
            <person name="Andreopoulos B."/>
            <person name="Baker S."/>
            <person name="Barry K."/>
            <person name="Bills G."/>
            <person name="Bluhm B."/>
            <person name="Cannon C."/>
            <person name="Castanera R."/>
            <person name="Culley D."/>
            <person name="Daum C."/>
            <person name="Ezra D."/>
            <person name="Gonzalez J."/>
            <person name="Henrissat B."/>
            <person name="Kuo A."/>
            <person name="Liang C."/>
            <person name="Lipzen A."/>
            <person name="Lutzoni F."/>
            <person name="Magnuson J."/>
            <person name="Mondo S."/>
            <person name="Nolan M."/>
            <person name="Ohm R."/>
            <person name="Pangilinan J."/>
            <person name="Park H.-J."/>
            <person name="Ramirez L."/>
            <person name="Alfaro M."/>
            <person name="Sun H."/>
            <person name="Tritt A."/>
            <person name="Yoshinaga Y."/>
            <person name="Zwiers L.-H."/>
            <person name="Turgeon B."/>
            <person name="Goodwin S."/>
            <person name="Spatafora J."/>
            <person name="Crous P."/>
            <person name="Grigoriev I."/>
        </authorList>
    </citation>
    <scope>NUCLEOTIDE SEQUENCE</scope>
    <source>
        <strain evidence="3">CBS 119687</strain>
    </source>
</reference>
<dbReference type="PANTHER" id="PTHR13609">
    <property type="entry name" value="UBIQUITIN DOMAIN CONTAINING 1 PROTEIN-RELATED"/>
    <property type="match status" value="1"/>
</dbReference>
<dbReference type="InterPro" id="IPR032752">
    <property type="entry name" value="DC-UbP/UBTD2_N"/>
</dbReference>
<dbReference type="OrthoDB" id="1640476at2759"/>
<dbReference type="PROSITE" id="PS50053">
    <property type="entry name" value="UBIQUITIN_2"/>
    <property type="match status" value="1"/>
</dbReference>
<dbReference type="InterPro" id="IPR039869">
    <property type="entry name" value="UBTD1/2"/>
</dbReference>
<feature type="compositionally biased region" description="Low complexity" evidence="1">
    <location>
        <begin position="10"/>
        <end position="29"/>
    </location>
</feature>
<sequence>MGCGASRPENGSVAPVSVNNVSQSSRSLVARPTPAHSPRASQNALHGRHIEARDRPNHALKPISPVQRSRLPSNTLASPTAKSSLPGSANPSWTRSRLDKERNDWWDTRVTGSQEMWSAIRMAAEHLQKGEIQEAQTILDAAGCTCPSGELWRAVYDSTGIKYKVPEWLVVLPDGLVEEEEGATGPAGSAIPCAYGMGGDEMQEKTEEQGDTALIKIRLSSTQRDVKLRVRKNERVMAIVDQLKQDAQLSPSSRIRLVYLGYLYQEHETLDCPKALWDFGRDDQVLVGLVVSE</sequence>
<feature type="region of interest" description="Disordered" evidence="1">
    <location>
        <begin position="1"/>
        <end position="96"/>
    </location>
</feature>
<dbReference type="InterPro" id="IPR000626">
    <property type="entry name" value="Ubiquitin-like_dom"/>
</dbReference>
<gene>
    <name evidence="3" type="ORF">P153DRAFT_365124</name>
</gene>
<name>A0A6A6AHS7_9PLEO</name>
<keyword evidence="4" id="KW-1185">Reference proteome</keyword>
<dbReference type="AlphaFoldDB" id="A0A6A6AHS7"/>
<protein>
    <recommendedName>
        <fullName evidence="2">Ubiquitin-like domain-containing protein</fullName>
    </recommendedName>
</protein>
<accession>A0A6A6AHS7</accession>